<sequence length="575" mass="64438">MNNKNLKINQKSEDSLRVVGIDLGTTNSLISICLPFNDESSESTYNDDNEQDYVINYDVEIMDDEYQDVELRNKVEIIAKCSSSVYYTQNGKIIVGEEAEKEESCLRSIKRLMGLGLKDITANDSNYTKNNKYREFNIDFNLSNESIIYILCSDHKSRTPIEISSDILKYLKEQAETKLKMKLDNAVITVPAYFDDAARSATRVAAYMAGFNVLRLINEPTSAAIAYGSLDKKNCDGKYFLVYDLGGGTFDVSIVKSQYGVLEVFATGGIRDLGGNDFDKALADHYKINNLQLARSIREWLSENDSFEFKDILKFNDTKSISSTRSITEILNNLKKQKEILPIIKKSDLEEICIEIVQKTIRIMQSVIDDAKIDINDIEEIILVGGTTRMPMIKKIISDSFFKKLKNNINPDDVVAIGAGIQAGALSVNSGILLLDVNPLTLGIEVANGCVDQIIPRNTPIPSIIKKSFGLYEDNQELVKIHVVQGESDLVKECRSLAKFSFKCSEGCSKENDRIEITFCLDVNGILTVTAQERKNGIPWGQIKEITIKPSYGLDSEIIDNLLKNKNINNNDILF</sequence>
<gene>
    <name evidence="5" type="ORF">Lyticum_00456</name>
</gene>
<proteinExistence type="inferred from homology"/>
<dbReference type="Pfam" id="PF00012">
    <property type="entry name" value="HSP70"/>
    <property type="match status" value="1"/>
</dbReference>
<dbReference type="AlphaFoldDB" id="A0AAE4VJW5"/>
<dbReference type="InterPro" id="IPR043129">
    <property type="entry name" value="ATPase_NBD"/>
</dbReference>
<dbReference type="InterPro" id="IPR018181">
    <property type="entry name" value="Heat_shock_70_CS"/>
</dbReference>
<evidence type="ECO:0000256" key="3">
    <source>
        <dbReference type="ARBA" id="ARBA00022840"/>
    </source>
</evidence>
<dbReference type="Gene3D" id="2.60.34.10">
    <property type="entry name" value="Substrate Binding Domain Of DNAk, Chain A, domain 1"/>
    <property type="match status" value="1"/>
</dbReference>
<dbReference type="EMBL" id="JARGYU010000002">
    <property type="protein sequence ID" value="MDZ5761286.1"/>
    <property type="molecule type" value="Genomic_DNA"/>
</dbReference>
<keyword evidence="6" id="KW-1185">Reference proteome</keyword>
<keyword evidence="3 4" id="KW-0067">ATP-binding</keyword>
<evidence type="ECO:0000256" key="4">
    <source>
        <dbReference type="RuleBase" id="RU003322"/>
    </source>
</evidence>
<accession>A0AAE4VJW5</accession>
<evidence type="ECO:0000256" key="2">
    <source>
        <dbReference type="ARBA" id="ARBA00022741"/>
    </source>
</evidence>
<dbReference type="PANTHER" id="PTHR19375">
    <property type="entry name" value="HEAT SHOCK PROTEIN 70KDA"/>
    <property type="match status" value="1"/>
</dbReference>
<dbReference type="SUPFAM" id="SSF100920">
    <property type="entry name" value="Heat shock protein 70kD (HSP70), peptide-binding domain"/>
    <property type="match status" value="1"/>
</dbReference>
<organism evidence="5 6">
    <name type="scientific">Lyticum sinuosum</name>
    <dbReference type="NCBI Taxonomy" id="1332059"/>
    <lineage>
        <taxon>Bacteria</taxon>
        <taxon>Pseudomonadati</taxon>
        <taxon>Pseudomonadota</taxon>
        <taxon>Alphaproteobacteria</taxon>
        <taxon>Rickettsiales</taxon>
        <taxon>Lyticum</taxon>
    </lineage>
</organism>
<dbReference type="SUPFAM" id="SSF53067">
    <property type="entry name" value="Actin-like ATPase domain"/>
    <property type="match status" value="1"/>
</dbReference>
<dbReference type="Gene3D" id="3.90.640.10">
    <property type="entry name" value="Actin, Chain A, domain 4"/>
    <property type="match status" value="1"/>
</dbReference>
<comment type="caution">
    <text evidence="5">The sequence shown here is derived from an EMBL/GenBank/DDBJ whole genome shotgun (WGS) entry which is preliminary data.</text>
</comment>
<dbReference type="PROSITE" id="PS01036">
    <property type="entry name" value="HSP70_3"/>
    <property type="match status" value="1"/>
</dbReference>
<dbReference type="PROSITE" id="PS00329">
    <property type="entry name" value="HSP70_2"/>
    <property type="match status" value="1"/>
</dbReference>
<dbReference type="GO" id="GO:0005524">
    <property type="term" value="F:ATP binding"/>
    <property type="evidence" value="ECO:0007669"/>
    <property type="project" value="UniProtKB-KW"/>
</dbReference>
<name>A0AAE4VJW5_9RICK</name>
<dbReference type="InterPro" id="IPR013126">
    <property type="entry name" value="Hsp_70_fam"/>
</dbReference>
<dbReference type="GO" id="GO:0140662">
    <property type="term" value="F:ATP-dependent protein folding chaperone"/>
    <property type="evidence" value="ECO:0007669"/>
    <property type="project" value="InterPro"/>
</dbReference>
<evidence type="ECO:0000313" key="5">
    <source>
        <dbReference type="EMBL" id="MDZ5761286.1"/>
    </source>
</evidence>
<evidence type="ECO:0000313" key="6">
    <source>
        <dbReference type="Proteomes" id="UP001289135"/>
    </source>
</evidence>
<dbReference type="Gene3D" id="3.30.420.40">
    <property type="match status" value="2"/>
</dbReference>
<dbReference type="RefSeq" id="WP_322498715.1">
    <property type="nucleotide sequence ID" value="NZ_JARGYU010000002.1"/>
</dbReference>
<reference evidence="5" key="1">
    <citation type="submission" date="2023-02" db="EMBL/GenBank/DDBJ databases">
        <title>Host association and intracellularity evolved multiple times independently in the Rickettsiales.</title>
        <authorList>
            <person name="Castelli M."/>
            <person name="Nardi T."/>
            <person name="Gammuto L."/>
            <person name="Bellinzona G."/>
            <person name="Sabaneyeva E."/>
            <person name="Potekhin A."/>
            <person name="Serra V."/>
            <person name="Petroni G."/>
            <person name="Sassera D."/>
        </authorList>
    </citation>
    <scope>NUCLEOTIDE SEQUENCE</scope>
    <source>
        <strain evidence="5">USBL-36I1</strain>
    </source>
</reference>
<comment type="similarity">
    <text evidence="1 4">Belongs to the heat shock protein 70 family.</text>
</comment>
<protein>
    <submittedName>
        <fullName evidence="5">Chaperone protein HscA</fullName>
    </submittedName>
</protein>
<dbReference type="PROSITE" id="PS00297">
    <property type="entry name" value="HSP70_1"/>
    <property type="match status" value="1"/>
</dbReference>
<dbReference type="InterPro" id="IPR029047">
    <property type="entry name" value="HSP70_peptide-bd_sf"/>
</dbReference>
<evidence type="ECO:0000256" key="1">
    <source>
        <dbReference type="ARBA" id="ARBA00007381"/>
    </source>
</evidence>
<keyword evidence="2 4" id="KW-0547">Nucleotide-binding</keyword>
<dbReference type="PRINTS" id="PR00301">
    <property type="entry name" value="HEATSHOCK70"/>
</dbReference>
<dbReference type="Proteomes" id="UP001289135">
    <property type="component" value="Unassembled WGS sequence"/>
</dbReference>